<dbReference type="AlphaFoldDB" id="A0A7G5JZC0"/>
<dbReference type="SUPFAM" id="SSF52743">
    <property type="entry name" value="Subtilisin-like"/>
    <property type="match status" value="1"/>
</dbReference>
<dbReference type="OrthoDB" id="10256524at2759"/>
<keyword evidence="3 6" id="KW-0378">Hydrolase</keyword>
<dbReference type="VEuPathDB" id="FungiDB:AFLA_006366"/>
<evidence type="ECO:0000256" key="4">
    <source>
        <dbReference type="ARBA" id="ARBA00022825"/>
    </source>
</evidence>
<keyword evidence="4 6" id="KW-0720">Serine protease</keyword>
<dbReference type="SUPFAM" id="SSF49785">
    <property type="entry name" value="Galactose-binding domain-like"/>
    <property type="match status" value="1"/>
</dbReference>
<reference evidence="9" key="1">
    <citation type="journal article" date="2021" name="G3 (Bethesda)">
        <title>Chromosome assembled and annotated genome sequence of Aspergillus flavus NRRL 3357.</title>
        <authorList>
            <person name="Skerker J.M."/>
            <person name="Pianalto K.M."/>
            <person name="Mondo S.J."/>
            <person name="Yang K."/>
            <person name="Arkin A.P."/>
            <person name="Keller N.P."/>
            <person name="Grigoriev I.V."/>
            <person name="Louise Glass N.L."/>
        </authorList>
    </citation>
    <scope>NUCLEOTIDE SEQUENCE [LARGE SCALE GENOMIC DNA]</scope>
    <source>
        <strain evidence="9">ATCC 200026 / FGSC A1120 / IAM 13836 / NRRL 3357 / JCM 12722 / SRRC 167</strain>
    </source>
</reference>
<feature type="active site" description="Charge relay system" evidence="6">
    <location>
        <position position="273"/>
    </location>
</feature>
<evidence type="ECO:0000256" key="1">
    <source>
        <dbReference type="ARBA" id="ARBA00022670"/>
    </source>
</evidence>
<dbReference type="InterPro" id="IPR034058">
    <property type="entry name" value="TagA/B/C/D_pept_dom"/>
</dbReference>
<dbReference type="PROSITE" id="PS51892">
    <property type="entry name" value="SUBTILASE"/>
    <property type="match status" value="1"/>
</dbReference>
<dbReference type="PRINTS" id="PR00723">
    <property type="entry name" value="SUBTILISIN"/>
</dbReference>
<keyword evidence="2" id="KW-0732">Signal</keyword>
<feature type="active site" description="Charge relay system" evidence="6">
    <location>
        <position position="498"/>
    </location>
</feature>
<evidence type="ECO:0000259" key="7">
    <source>
        <dbReference type="Pfam" id="PF00082"/>
    </source>
</evidence>
<dbReference type="InterPro" id="IPR051048">
    <property type="entry name" value="Peptidase_S8/S53_subtilisin"/>
</dbReference>
<dbReference type="PROSITE" id="PS00137">
    <property type="entry name" value="SUBTILASE_HIS"/>
    <property type="match status" value="1"/>
</dbReference>
<evidence type="ECO:0000256" key="6">
    <source>
        <dbReference type="PROSITE-ProRule" id="PRU01240"/>
    </source>
</evidence>
<keyword evidence="9" id="KW-1185">Reference proteome</keyword>
<dbReference type="PANTHER" id="PTHR43399">
    <property type="entry name" value="SUBTILISIN-RELATED"/>
    <property type="match status" value="1"/>
</dbReference>
<accession>B8N7K0</accession>
<sequence>MSVITINGNSLDPAVQQAALQAHGIYKPDASSSDYILIQTVQHPSISQKSQLRDLGVEIHEYVSENTYLCGFKAADLTPVRRLDFVKWANIYPQLFVLPPRLKRQVNPSEADAPNLVGAPHTRTLRTVDLILHEGIDVADPDNKSSIAKAAHVDFDIINARGNKIRLQVQEQYLDHLAALDIIKAIHEVHQTKLYNDQARNIMDADINLNRIQYKGLGQVIAVADTGYDQGSTNPGLTLPAFKDPPSGPSGRVKVQHLYALGRQNRTDDPDGHGTHVCGSVVGNDDYNGATIESPASRASLVVQSLLDERNGLGGIPTNLESLFLGPYQEHHARIHTNSWGYVWTGSQLPYDNSSAEIDNFVWNHPSMVICFAAGNDGIDNSPANGIIDLAQIGAHAAAKNCVTVGASESNRNNPRTYHSVWPFDYPSPPIRNDSIANNPNGMAAFSSRGPTKEGRIKPDVVAPGTSILSTRSRRCHLDPANIWGAANGDWVYLGGTSMATPLVASCAAVLRETLVNNGEHEPSAALIKALLINGAVELTGQYNPPEAGQSPNPNSGWGRVNLANSVILRPVNDKEYAEGGPLEQGDENDVFRITIANGNSELKVTLVWTDPPGPCLQNDLDLIVTANGRERHGNMGVSQGYDRVNNVEQVTWTNIPSGQAIVKVRAHRITRFAQPYACAWRFT</sequence>
<organism evidence="8 9">
    <name type="scientific">Aspergillus flavus (strain ATCC 200026 / FGSC A1120 / IAM 13836 / NRRL 3357 / JCM 12722 / SRRC 167)</name>
    <dbReference type="NCBI Taxonomy" id="332952"/>
    <lineage>
        <taxon>Eukaryota</taxon>
        <taxon>Fungi</taxon>
        <taxon>Dikarya</taxon>
        <taxon>Ascomycota</taxon>
        <taxon>Pezizomycotina</taxon>
        <taxon>Eurotiomycetes</taxon>
        <taxon>Eurotiomycetidae</taxon>
        <taxon>Eurotiales</taxon>
        <taxon>Aspergillaceae</taxon>
        <taxon>Aspergillus</taxon>
        <taxon>Aspergillus subgen. Circumdati</taxon>
    </lineage>
</organism>
<proteinExistence type="inferred from homology"/>
<dbReference type="PANTHER" id="PTHR43399:SF5">
    <property type="entry name" value="PEPTIDASE S8 FAMILY WITH PROTEASE-ASSOCIATED DOMAIN"/>
    <property type="match status" value="1"/>
</dbReference>
<dbReference type="GO" id="GO:0006508">
    <property type="term" value="P:proteolysis"/>
    <property type="evidence" value="ECO:0007669"/>
    <property type="project" value="UniProtKB-KW"/>
</dbReference>
<gene>
    <name evidence="8" type="ORF">F9C07_2281316</name>
</gene>
<feature type="active site" description="Charge relay system" evidence="6">
    <location>
        <position position="225"/>
    </location>
</feature>
<evidence type="ECO:0000256" key="5">
    <source>
        <dbReference type="ARBA" id="ARBA00023145"/>
    </source>
</evidence>
<evidence type="ECO:0000256" key="2">
    <source>
        <dbReference type="ARBA" id="ARBA00022729"/>
    </source>
</evidence>
<dbReference type="GO" id="GO:0004252">
    <property type="term" value="F:serine-type endopeptidase activity"/>
    <property type="evidence" value="ECO:0007669"/>
    <property type="project" value="UniProtKB-UniRule"/>
</dbReference>
<name>A0A7G5JZC0_ASPFN</name>
<dbReference type="VEuPathDB" id="FungiDB:F9C07_2281316"/>
<dbReference type="OMA" id="RHGNMGE"/>
<dbReference type="InterPro" id="IPR015500">
    <property type="entry name" value="Peptidase_S8_subtilisin-rel"/>
</dbReference>
<dbReference type="InterPro" id="IPR000209">
    <property type="entry name" value="Peptidase_S8/S53_dom"/>
</dbReference>
<comment type="similarity">
    <text evidence="6">Belongs to the peptidase S8 family.</text>
</comment>
<dbReference type="CDD" id="cd04842">
    <property type="entry name" value="Peptidases_S8_Kp43_protease"/>
    <property type="match status" value="1"/>
</dbReference>
<dbReference type="InterPro" id="IPR036852">
    <property type="entry name" value="Peptidase_S8/S53_dom_sf"/>
</dbReference>
<dbReference type="Pfam" id="PF00082">
    <property type="entry name" value="Peptidase_S8"/>
    <property type="match status" value="1"/>
</dbReference>
<dbReference type="InterPro" id="IPR022398">
    <property type="entry name" value="Peptidase_S8_His-AS"/>
</dbReference>
<evidence type="ECO:0000313" key="8">
    <source>
        <dbReference type="EMBL" id="QRD85129.1"/>
    </source>
</evidence>
<keyword evidence="1 6" id="KW-0645">Protease</keyword>
<evidence type="ECO:0000313" key="9">
    <source>
        <dbReference type="Proteomes" id="UP000596276"/>
    </source>
</evidence>
<accession>A0A7G5JZC0</accession>
<dbReference type="Gene3D" id="2.60.120.380">
    <property type="match status" value="1"/>
</dbReference>
<dbReference type="Gene3D" id="3.40.50.200">
    <property type="entry name" value="Peptidase S8/S53 domain"/>
    <property type="match status" value="1"/>
</dbReference>
<dbReference type="Proteomes" id="UP000596276">
    <property type="component" value="Chromosome 3"/>
</dbReference>
<protein>
    <submittedName>
        <fullName evidence="8">Subtilisin</fullName>
    </submittedName>
</protein>
<evidence type="ECO:0000256" key="3">
    <source>
        <dbReference type="ARBA" id="ARBA00022801"/>
    </source>
</evidence>
<feature type="domain" description="Peptidase S8/S53" evidence="7">
    <location>
        <begin position="218"/>
        <end position="545"/>
    </location>
</feature>
<dbReference type="InterPro" id="IPR008979">
    <property type="entry name" value="Galactose-bd-like_sf"/>
</dbReference>
<keyword evidence="5" id="KW-0865">Zymogen</keyword>
<dbReference type="EMBL" id="CP044620">
    <property type="protein sequence ID" value="QRD85129.1"/>
    <property type="molecule type" value="Genomic_DNA"/>
</dbReference>